<evidence type="ECO:0000313" key="3">
    <source>
        <dbReference type="Proteomes" id="UP000481861"/>
    </source>
</evidence>
<keyword evidence="1" id="KW-1133">Transmembrane helix</keyword>
<dbReference type="Proteomes" id="UP000481861">
    <property type="component" value="Unassembled WGS sequence"/>
</dbReference>
<organism evidence="2 3">
    <name type="scientific">Massariosphaeria phaeospora</name>
    <dbReference type="NCBI Taxonomy" id="100035"/>
    <lineage>
        <taxon>Eukaryota</taxon>
        <taxon>Fungi</taxon>
        <taxon>Dikarya</taxon>
        <taxon>Ascomycota</taxon>
        <taxon>Pezizomycotina</taxon>
        <taxon>Dothideomycetes</taxon>
        <taxon>Pleosporomycetidae</taxon>
        <taxon>Pleosporales</taxon>
        <taxon>Pleosporales incertae sedis</taxon>
        <taxon>Massariosphaeria</taxon>
    </lineage>
</organism>
<accession>A0A7C8IEZ4</accession>
<name>A0A7C8IEZ4_9PLEO</name>
<keyword evidence="3" id="KW-1185">Reference proteome</keyword>
<proteinExistence type="predicted"/>
<feature type="transmembrane region" description="Helical" evidence="1">
    <location>
        <begin position="40"/>
        <end position="60"/>
    </location>
</feature>
<keyword evidence="1" id="KW-0472">Membrane</keyword>
<keyword evidence="1" id="KW-0812">Transmembrane</keyword>
<sequence>MHSRLEWESTGAPGVVRVVRVVRGGGQQLQTFSVVVGLGWYWHAALRGAFVTIVLLLVWNCLLGCLAIFLILISIVLGMFFIGVQARRGPCARRRRG</sequence>
<gene>
    <name evidence="2" type="ORF">BDV95DRAFT_560163</name>
</gene>
<evidence type="ECO:0000313" key="2">
    <source>
        <dbReference type="EMBL" id="KAF2876166.1"/>
    </source>
</evidence>
<dbReference type="EMBL" id="JAADJZ010000003">
    <property type="protein sequence ID" value="KAF2876166.1"/>
    <property type="molecule type" value="Genomic_DNA"/>
</dbReference>
<dbReference type="AlphaFoldDB" id="A0A7C8IEZ4"/>
<comment type="caution">
    <text evidence="2">The sequence shown here is derived from an EMBL/GenBank/DDBJ whole genome shotgun (WGS) entry which is preliminary data.</text>
</comment>
<protein>
    <submittedName>
        <fullName evidence="2">Uncharacterized protein</fullName>
    </submittedName>
</protein>
<evidence type="ECO:0000256" key="1">
    <source>
        <dbReference type="SAM" id="Phobius"/>
    </source>
</evidence>
<reference evidence="2 3" key="1">
    <citation type="submission" date="2020-01" db="EMBL/GenBank/DDBJ databases">
        <authorList>
            <consortium name="DOE Joint Genome Institute"/>
            <person name="Haridas S."/>
            <person name="Albert R."/>
            <person name="Binder M."/>
            <person name="Bloem J."/>
            <person name="Labutti K."/>
            <person name="Salamov A."/>
            <person name="Andreopoulos B."/>
            <person name="Baker S.E."/>
            <person name="Barry K."/>
            <person name="Bills G."/>
            <person name="Bluhm B.H."/>
            <person name="Cannon C."/>
            <person name="Castanera R."/>
            <person name="Culley D.E."/>
            <person name="Daum C."/>
            <person name="Ezra D."/>
            <person name="Gonzalez J.B."/>
            <person name="Henrissat B."/>
            <person name="Kuo A."/>
            <person name="Liang C."/>
            <person name="Lipzen A."/>
            <person name="Lutzoni F."/>
            <person name="Magnuson J."/>
            <person name="Mondo S."/>
            <person name="Nolan M."/>
            <person name="Ohm R."/>
            <person name="Pangilinan J."/>
            <person name="Park H.-J.H."/>
            <person name="Ramirez L."/>
            <person name="Alfaro M."/>
            <person name="Sun H."/>
            <person name="Tritt A."/>
            <person name="Yoshinaga Y."/>
            <person name="Zwiers L.-H.L."/>
            <person name="Turgeon B.G."/>
            <person name="Goodwin S.B."/>
            <person name="Spatafora J.W."/>
            <person name="Crous P.W."/>
            <person name="Grigoriev I.V."/>
        </authorList>
    </citation>
    <scope>NUCLEOTIDE SEQUENCE [LARGE SCALE GENOMIC DNA]</scope>
    <source>
        <strain evidence="2 3">CBS 611.86</strain>
    </source>
</reference>
<feature type="transmembrane region" description="Helical" evidence="1">
    <location>
        <begin position="66"/>
        <end position="86"/>
    </location>
</feature>